<evidence type="ECO:0000313" key="5">
    <source>
        <dbReference type="Proteomes" id="UP000674938"/>
    </source>
</evidence>
<evidence type="ECO:0000313" key="4">
    <source>
        <dbReference type="EMBL" id="MBP1042826.1"/>
    </source>
</evidence>
<gene>
    <name evidence="4" type="ORF">I6N95_17555</name>
</gene>
<dbReference type="GO" id="GO:0006465">
    <property type="term" value="P:signal peptide processing"/>
    <property type="evidence" value="ECO:0007669"/>
    <property type="project" value="UniProtKB-UniRule"/>
</dbReference>
<feature type="region of interest" description="Disordered" evidence="2">
    <location>
        <begin position="1"/>
        <end position="61"/>
    </location>
</feature>
<reference evidence="4" key="1">
    <citation type="submission" date="2020-12" db="EMBL/GenBank/DDBJ databases">
        <title>Vagococcus allomyrinae sp. nov. and Enterococcus lavae sp. nov., isolated from the larvae of Allomyrina dichotoma.</title>
        <authorList>
            <person name="Lee S.D."/>
        </authorList>
    </citation>
    <scope>NUCLEOTIDE SEQUENCE</scope>
    <source>
        <strain evidence="4">BWB3-3</strain>
    </source>
</reference>
<dbReference type="PANTHER" id="PTHR10806:SF6">
    <property type="entry name" value="SIGNAL PEPTIDASE COMPLEX CATALYTIC SUBUNIT SEC11"/>
    <property type="match status" value="1"/>
</dbReference>
<keyword evidence="3" id="KW-0812">Transmembrane</keyword>
<dbReference type="GO" id="GO:0009003">
    <property type="term" value="F:signal peptidase activity"/>
    <property type="evidence" value="ECO:0007669"/>
    <property type="project" value="UniProtKB-EC"/>
</dbReference>
<organism evidence="4 5">
    <name type="scientific">Vagococcus allomyrinae</name>
    <dbReference type="NCBI Taxonomy" id="2794353"/>
    <lineage>
        <taxon>Bacteria</taxon>
        <taxon>Bacillati</taxon>
        <taxon>Bacillota</taxon>
        <taxon>Bacilli</taxon>
        <taxon>Lactobacillales</taxon>
        <taxon>Enterococcaceae</taxon>
        <taxon>Vagococcus</taxon>
    </lineage>
</organism>
<accession>A0A940PAY9</accession>
<dbReference type="RefSeq" id="WP_209530401.1">
    <property type="nucleotide sequence ID" value="NZ_JAEEGA010000012.1"/>
</dbReference>
<evidence type="ECO:0000256" key="2">
    <source>
        <dbReference type="SAM" id="MobiDB-lite"/>
    </source>
</evidence>
<feature type="transmembrane region" description="Helical" evidence="3">
    <location>
        <begin position="224"/>
        <end position="245"/>
    </location>
</feature>
<feature type="transmembrane region" description="Helical" evidence="3">
    <location>
        <begin position="75"/>
        <end position="97"/>
    </location>
</feature>
<dbReference type="InterPro" id="IPR019533">
    <property type="entry name" value="Peptidase_S26"/>
</dbReference>
<evidence type="ECO:0000256" key="1">
    <source>
        <dbReference type="NCBIfam" id="TIGR02228"/>
    </source>
</evidence>
<keyword evidence="3" id="KW-0472">Membrane</keyword>
<sequence length="255" mass="29135">MGKRKRRRTTNRESDRQKRDKASSLERERHERRKSQSSRKGDSSRSYSSSNQRSKREYERVVVSKPSARHRIIKTLLNLVFYLLTISILVGAALFTVSKDSNKSFFGYRYYNVLTNSMIPKDPKIQKGGFQAGDIIIVQMTNPKELKKGDIVTYSLLSTETAVLTHRIKEVIPNFEDTEELYFITQGDANDAEDNPVSADRIIGKKVFTVPKVGMVLDFLRGNLLVSLGSLFSIFALIISLKYYFSYSDSPDPLK</sequence>
<name>A0A940PAY9_9ENTE</name>
<dbReference type="CDD" id="cd06530">
    <property type="entry name" value="S26_SPase_I"/>
    <property type="match status" value="1"/>
</dbReference>
<comment type="caution">
    <text evidence="4">The sequence shown here is derived from an EMBL/GenBank/DDBJ whole genome shotgun (WGS) entry which is preliminary data.</text>
</comment>
<dbReference type="NCBIfam" id="TIGR02228">
    <property type="entry name" value="sigpep_I_arch"/>
    <property type="match status" value="1"/>
</dbReference>
<keyword evidence="5" id="KW-1185">Reference proteome</keyword>
<dbReference type="Proteomes" id="UP000674938">
    <property type="component" value="Unassembled WGS sequence"/>
</dbReference>
<evidence type="ECO:0000256" key="3">
    <source>
        <dbReference type="SAM" id="Phobius"/>
    </source>
</evidence>
<dbReference type="EMBL" id="JAEEGA010000012">
    <property type="protein sequence ID" value="MBP1042826.1"/>
    <property type="molecule type" value="Genomic_DNA"/>
</dbReference>
<dbReference type="GO" id="GO:0016020">
    <property type="term" value="C:membrane"/>
    <property type="evidence" value="ECO:0007669"/>
    <property type="project" value="UniProtKB-UniRule"/>
</dbReference>
<keyword evidence="3" id="KW-1133">Transmembrane helix</keyword>
<feature type="compositionally biased region" description="Basic and acidic residues" evidence="2">
    <location>
        <begin position="10"/>
        <end position="29"/>
    </location>
</feature>
<keyword evidence="4" id="KW-0378">Hydrolase</keyword>
<dbReference type="GO" id="GO:0004252">
    <property type="term" value="F:serine-type endopeptidase activity"/>
    <property type="evidence" value="ECO:0007669"/>
    <property type="project" value="UniProtKB-UniRule"/>
</dbReference>
<protein>
    <recommendedName>
        <fullName evidence="1">Signal peptidase I</fullName>
        <ecNumber evidence="1">3.4.21.89</ecNumber>
    </recommendedName>
</protein>
<dbReference type="InterPro" id="IPR001733">
    <property type="entry name" value="Peptidase_S26B"/>
</dbReference>
<dbReference type="AlphaFoldDB" id="A0A940PAY9"/>
<proteinExistence type="predicted"/>
<dbReference type="EC" id="3.4.21.89" evidence="1"/>
<dbReference type="PANTHER" id="PTHR10806">
    <property type="entry name" value="SIGNAL PEPTIDASE COMPLEX CATALYTIC SUBUNIT SEC11"/>
    <property type="match status" value="1"/>
</dbReference>